<protein>
    <submittedName>
        <fullName evidence="2">Uncharacterized protein</fullName>
    </submittedName>
</protein>
<organism evidence="2 3">
    <name type="scientific">Aspergillus lucknowensis</name>
    <dbReference type="NCBI Taxonomy" id="176173"/>
    <lineage>
        <taxon>Eukaryota</taxon>
        <taxon>Fungi</taxon>
        <taxon>Dikarya</taxon>
        <taxon>Ascomycota</taxon>
        <taxon>Pezizomycotina</taxon>
        <taxon>Eurotiomycetes</taxon>
        <taxon>Eurotiomycetidae</taxon>
        <taxon>Eurotiales</taxon>
        <taxon>Aspergillaceae</taxon>
        <taxon>Aspergillus</taxon>
        <taxon>Aspergillus subgen. Nidulantes</taxon>
    </lineage>
</organism>
<name>A0ABR4LVS0_9EURO</name>
<feature type="region of interest" description="Disordered" evidence="1">
    <location>
        <begin position="314"/>
        <end position="334"/>
    </location>
</feature>
<comment type="caution">
    <text evidence="2">The sequence shown here is derived from an EMBL/GenBank/DDBJ whole genome shotgun (WGS) entry which is preliminary data.</text>
</comment>
<evidence type="ECO:0000256" key="1">
    <source>
        <dbReference type="SAM" id="MobiDB-lite"/>
    </source>
</evidence>
<evidence type="ECO:0000313" key="3">
    <source>
        <dbReference type="Proteomes" id="UP001610432"/>
    </source>
</evidence>
<keyword evidence="3" id="KW-1185">Reference proteome</keyword>
<dbReference type="EMBL" id="JBFXLQ010000013">
    <property type="protein sequence ID" value="KAL2868571.1"/>
    <property type="molecule type" value="Genomic_DNA"/>
</dbReference>
<feature type="compositionally biased region" description="Polar residues" evidence="1">
    <location>
        <begin position="325"/>
        <end position="334"/>
    </location>
</feature>
<feature type="compositionally biased region" description="Polar residues" evidence="1">
    <location>
        <begin position="91"/>
        <end position="102"/>
    </location>
</feature>
<gene>
    <name evidence="2" type="ORF">BJX67DRAFT_379944</name>
</gene>
<feature type="compositionally biased region" description="Basic and acidic residues" evidence="1">
    <location>
        <begin position="414"/>
        <end position="434"/>
    </location>
</feature>
<dbReference type="GeneID" id="98147761"/>
<reference evidence="2 3" key="1">
    <citation type="submission" date="2024-07" db="EMBL/GenBank/DDBJ databases">
        <title>Section-level genome sequencing and comparative genomics of Aspergillus sections Usti and Cavernicolus.</title>
        <authorList>
            <consortium name="Lawrence Berkeley National Laboratory"/>
            <person name="Nybo J.L."/>
            <person name="Vesth T.C."/>
            <person name="Theobald S."/>
            <person name="Frisvad J.C."/>
            <person name="Larsen T.O."/>
            <person name="Kjaerboelling I."/>
            <person name="Rothschild-Mancinelli K."/>
            <person name="Lyhne E.K."/>
            <person name="Kogle M.E."/>
            <person name="Barry K."/>
            <person name="Clum A."/>
            <person name="Na H."/>
            <person name="Ledsgaard L."/>
            <person name="Lin J."/>
            <person name="Lipzen A."/>
            <person name="Kuo A."/>
            <person name="Riley R."/>
            <person name="Mondo S."/>
            <person name="Labutti K."/>
            <person name="Haridas S."/>
            <person name="Pangalinan J."/>
            <person name="Salamov A.A."/>
            <person name="Simmons B.A."/>
            <person name="Magnuson J.K."/>
            <person name="Chen J."/>
            <person name="Drula E."/>
            <person name="Henrissat B."/>
            <person name="Wiebenga A."/>
            <person name="Lubbers R.J."/>
            <person name="Gomes A.C."/>
            <person name="Macurrencykelacurrency M.R."/>
            <person name="Stajich J."/>
            <person name="Grigoriev I.V."/>
            <person name="Mortensen U.H."/>
            <person name="De Vries R.P."/>
            <person name="Baker S.E."/>
            <person name="Andersen M.R."/>
        </authorList>
    </citation>
    <scope>NUCLEOTIDE SEQUENCE [LARGE SCALE GENOMIC DNA]</scope>
    <source>
        <strain evidence="2 3">CBS 449.75</strain>
    </source>
</reference>
<proteinExistence type="predicted"/>
<dbReference type="Proteomes" id="UP001610432">
    <property type="component" value="Unassembled WGS sequence"/>
</dbReference>
<feature type="region of interest" description="Disordered" evidence="1">
    <location>
        <begin position="351"/>
        <end position="436"/>
    </location>
</feature>
<feature type="region of interest" description="Disordered" evidence="1">
    <location>
        <begin position="91"/>
        <end position="124"/>
    </location>
</feature>
<evidence type="ECO:0000313" key="2">
    <source>
        <dbReference type="EMBL" id="KAL2868571.1"/>
    </source>
</evidence>
<dbReference type="RefSeq" id="XP_070887550.1">
    <property type="nucleotide sequence ID" value="XM_071032689.1"/>
</dbReference>
<sequence>MDAQRFVFRPESRSQIASSFVRRAPNYELCSDQELASSKPVSLIQLYSKTSHSRNKAMKNAKRFDPGGSGHIAEVGRDAVLHRFDNFEHYSQSSLPHSNTGKSDLDDGTENPTPPSRLDSREYSWRSYRADSEISQGQTWRPGMEDYHPQKNPLSYASYHDSTKLRESSCVSESPCVQKAGQDRILRETWSVDMTPAFQVTQYDTPESVSFVQKTQLPKQYTPASSLQLYRESFDRPNDKSPYESFRLKLRNNRTDLPEITSGLQYGYHPDPEYDQYTGNTTIRSEPTISTHYRERLPTFDVATKSREIQQAAHKTRKLPEAHSKLSSRTTSVSQRTLKEEIYAILDNLSLGPNSDSHLTPIPQDSEPAEAKSMTTPDQLLKHKREPSITLAPDIQRGGSVESTKSNSAVHVSNSEEKSFESHCESGTTDKSRVEPSVPGVQVGQELAIPFNSPDTPAVRGIRPPPGLPGLLHEGDPAASSVETRLKRANAWFHTDGRGENQLRRHIANIAENFVDRSERLNGHAFSSQDRITTKQIISAFGDAIANLHAYASLEKGEQAKYFADFKPVEPRYCESPLGVRRSYFDWDPIFDSWKSHETALNGDGSVN</sequence>
<feature type="compositionally biased region" description="Polar residues" evidence="1">
    <location>
        <begin position="401"/>
        <end position="413"/>
    </location>
</feature>
<accession>A0ABR4LVS0</accession>